<dbReference type="GO" id="GO:0006520">
    <property type="term" value="P:amino acid metabolic process"/>
    <property type="evidence" value="ECO:0007669"/>
    <property type="project" value="InterPro"/>
</dbReference>
<dbReference type="InterPro" id="IPR036633">
    <property type="entry name" value="Prn/Lys/Arg_de-COase_C_sf"/>
</dbReference>
<dbReference type="Gene3D" id="3.90.100.10">
    <property type="entry name" value="Orn/Lys/Arg decarboxylase, C-terminal domain"/>
    <property type="match status" value="1"/>
</dbReference>
<keyword evidence="3" id="KW-0663">Pyridoxal phosphate</keyword>
<evidence type="ECO:0000256" key="4">
    <source>
        <dbReference type="ARBA" id="ARBA00023239"/>
    </source>
</evidence>
<dbReference type="Pfam" id="PF03711">
    <property type="entry name" value="OKR_DC_1_C"/>
    <property type="match status" value="1"/>
</dbReference>
<keyword evidence="2" id="KW-0210">Decarboxylase</keyword>
<dbReference type="Gene3D" id="3.90.1150.10">
    <property type="entry name" value="Aspartate Aminotransferase, domain 1"/>
    <property type="match status" value="1"/>
</dbReference>
<evidence type="ECO:0000313" key="6">
    <source>
        <dbReference type="EMBL" id="EEW96858.1"/>
    </source>
</evidence>
<keyword evidence="7" id="KW-1185">Reference proteome</keyword>
<protein>
    <submittedName>
        <fullName evidence="6">Orn/Lys/Arg decarboxylase, major domain protein</fullName>
    </submittedName>
</protein>
<reference evidence="6" key="1">
    <citation type="submission" date="2009-09" db="EMBL/GenBank/DDBJ databases">
        <authorList>
            <person name="Weinstock G."/>
            <person name="Sodergren E."/>
            <person name="Clifton S."/>
            <person name="Fulton L."/>
            <person name="Fulton B."/>
            <person name="Courtney L."/>
            <person name="Fronick C."/>
            <person name="Harrison M."/>
            <person name="Strong C."/>
            <person name="Farmer C."/>
            <person name="Delahaunty K."/>
            <person name="Markovic C."/>
            <person name="Hall O."/>
            <person name="Minx P."/>
            <person name="Tomlinson C."/>
            <person name="Mitreva M."/>
            <person name="Nelson J."/>
            <person name="Hou S."/>
            <person name="Wollam A."/>
            <person name="Pepin K.H."/>
            <person name="Johnson M."/>
            <person name="Bhonagiri V."/>
            <person name="Nash W.E."/>
            <person name="Warren W."/>
            <person name="Chinwalla A."/>
            <person name="Mardis E.R."/>
            <person name="Wilson R.K."/>
        </authorList>
    </citation>
    <scope>NUCLEOTIDE SEQUENCE [LARGE SCALE GENOMIC DNA]</scope>
    <source>
        <strain evidence="6">DSM 15470</strain>
    </source>
</reference>
<evidence type="ECO:0000256" key="2">
    <source>
        <dbReference type="ARBA" id="ARBA00022793"/>
    </source>
</evidence>
<gene>
    <name evidence="6" type="ORF">GCWU000321_00827</name>
</gene>
<dbReference type="Proteomes" id="UP000004736">
    <property type="component" value="Unassembled WGS sequence"/>
</dbReference>
<evidence type="ECO:0000256" key="3">
    <source>
        <dbReference type="ARBA" id="ARBA00022898"/>
    </source>
</evidence>
<accession>C9LMS2</accession>
<organism evidence="6 7">
    <name type="scientific">Dialister invisus DSM 15470</name>
    <dbReference type="NCBI Taxonomy" id="592028"/>
    <lineage>
        <taxon>Bacteria</taxon>
        <taxon>Bacillati</taxon>
        <taxon>Bacillota</taxon>
        <taxon>Negativicutes</taxon>
        <taxon>Veillonellales</taxon>
        <taxon>Veillonellaceae</taxon>
        <taxon>Dialister</taxon>
    </lineage>
</organism>
<dbReference type="InterPro" id="IPR015421">
    <property type="entry name" value="PyrdxlP-dep_Trfase_major"/>
</dbReference>
<feature type="domain" description="Orn/Lys/Arg decarboxylases family 1 pyridoxal-P attachment site" evidence="5">
    <location>
        <begin position="265"/>
        <end position="279"/>
    </location>
</feature>
<dbReference type="GO" id="GO:0030170">
    <property type="term" value="F:pyridoxal phosphate binding"/>
    <property type="evidence" value="ECO:0007669"/>
    <property type="project" value="TreeGrafter"/>
</dbReference>
<dbReference type="InterPro" id="IPR015422">
    <property type="entry name" value="PyrdxlP-dep_Trfase_small"/>
</dbReference>
<name>C9LMS2_9FIRM</name>
<dbReference type="InterPro" id="IPR011193">
    <property type="entry name" value="Orn/lys/arg_de-COase"/>
</dbReference>
<dbReference type="EMBL" id="ACIM02000001">
    <property type="protein sequence ID" value="EEW96858.1"/>
    <property type="molecule type" value="Genomic_DNA"/>
</dbReference>
<comment type="caution">
    <text evidence="6">The sequence shown here is derived from an EMBL/GenBank/DDBJ whole genome shotgun (WGS) entry which is preliminary data.</text>
</comment>
<dbReference type="eggNOG" id="COG1982">
    <property type="taxonomic scope" value="Bacteria"/>
</dbReference>
<dbReference type="Pfam" id="PF01276">
    <property type="entry name" value="OKR_DC_1"/>
    <property type="match status" value="1"/>
</dbReference>
<proteinExistence type="inferred from homology"/>
<dbReference type="GO" id="GO:0005829">
    <property type="term" value="C:cytosol"/>
    <property type="evidence" value="ECO:0007669"/>
    <property type="project" value="TreeGrafter"/>
</dbReference>
<dbReference type="HOGENOM" id="CLU_014292_3_0_9"/>
<dbReference type="PANTHER" id="PTHR45229:SF3">
    <property type="entry name" value="BIODEGRADATIVE ARGININE DECARBOXYLASE"/>
    <property type="match status" value="1"/>
</dbReference>
<dbReference type="InterPro" id="IPR015424">
    <property type="entry name" value="PyrdxlP-dep_Trfase"/>
</dbReference>
<dbReference type="PROSITE" id="PS00703">
    <property type="entry name" value="OKR_DC_1"/>
    <property type="match status" value="1"/>
</dbReference>
<evidence type="ECO:0000256" key="1">
    <source>
        <dbReference type="ARBA" id="ARBA00010671"/>
    </source>
</evidence>
<dbReference type="GO" id="GO:0016831">
    <property type="term" value="F:carboxy-lyase activity"/>
    <property type="evidence" value="ECO:0007669"/>
    <property type="project" value="UniProtKB-KW"/>
</dbReference>
<comment type="similarity">
    <text evidence="1">Belongs to the Orn/Lys/Arg decarboxylase class-I family.</text>
</comment>
<dbReference type="InterPro" id="IPR000310">
    <property type="entry name" value="Orn/Lys/Arg_deCO2ase_major_dom"/>
</dbReference>
<dbReference type="STRING" id="592028.GCWU000321_00827"/>
<dbReference type="SUPFAM" id="SSF55904">
    <property type="entry name" value="Ornithine decarboxylase C-terminal domain"/>
    <property type="match status" value="1"/>
</dbReference>
<dbReference type="Gene3D" id="3.40.640.10">
    <property type="entry name" value="Type I PLP-dependent aspartate aminotransferase-like (Major domain)"/>
    <property type="match status" value="1"/>
</dbReference>
<keyword evidence="4" id="KW-0456">Lyase</keyword>
<sequence length="619" mass="70389">MYLVYNEEQKKEIPMDKKMKSRLPPFTEALMNHTKEKQFPFDTPGHHGGAFYNLTEEGKAFTRFYGNAMFAADVSDSGNNPGDPSSHEGAAGAAEKLAAETFGADRAWFVLHGTSVSNRICCQALLSENDLVLLDRNSHKSVYQGALLQCGAIPVCLDSLRLKNGIIAGIDKRSLSEKHLRKEAARLVSESKNRKRPYRLAVVQLATYDGFMADAKYIIMKLRNLCDYILFDAAWAGYEKFLSLTESLSPLTLALTDKDPGLLVTQSVHKQLAGFSQTSQILKKDSHLRGKKRYLPDDVLDNAFLMNISTSPYFPFFSALEMNAFLHRKYGHTLWQDAARFAVELRKKILTSCRSIAPLLPRIIDGRPWETYSTEEILSAPRFWQYGEKRNEKEHFSHTRIDPCKILLTTNRKGRPYPAMLLSLYLQERNITPEKCGLHTLLFLIQPGDQEEKAEALVSALIDFENNAWHRPVLEILPKLSVNYNMTVAELGRQIENFLEEENASRLENSIFTRRRREMACSGRKATEAFVRGNRKLLPLSQLKGKTALECAMIYPPGICAVTAGEKWTQDDISYFLFMEKYMNRYPDFAPEIIGLHKKETARGKKLFAWILSEGTQRV</sequence>
<dbReference type="InterPro" id="IPR008286">
    <property type="entry name" value="Prn/Lys/Arg_de-COase_C"/>
</dbReference>
<dbReference type="PANTHER" id="PTHR45229">
    <property type="entry name" value="CONSTITUTIVE ORNITHINE DECARBOXYLASE"/>
    <property type="match status" value="1"/>
</dbReference>
<evidence type="ECO:0000313" key="7">
    <source>
        <dbReference type="Proteomes" id="UP000004736"/>
    </source>
</evidence>
<evidence type="ECO:0000259" key="5">
    <source>
        <dbReference type="PROSITE" id="PS00703"/>
    </source>
</evidence>
<dbReference type="SUPFAM" id="SSF53383">
    <property type="entry name" value="PLP-dependent transferases"/>
    <property type="match status" value="1"/>
</dbReference>
<dbReference type="AlphaFoldDB" id="C9LMS2"/>